<keyword evidence="4" id="KW-0233">DNA recombination</keyword>
<dbReference type="RefSeq" id="WP_344615543.1">
    <property type="nucleotide sequence ID" value="NZ_BAAARV010000050.1"/>
</dbReference>
<dbReference type="EMBL" id="BAAARV010000050">
    <property type="protein sequence ID" value="GAA2361096.1"/>
    <property type="molecule type" value="Genomic_DNA"/>
</dbReference>
<dbReference type="Pfam" id="PF07282">
    <property type="entry name" value="Cas12f1-like_TNB"/>
    <property type="match status" value="1"/>
</dbReference>
<comment type="similarity">
    <text evidence="1">In the C-terminal section; belongs to the transposase 35 family.</text>
</comment>
<dbReference type="InterPro" id="IPR010095">
    <property type="entry name" value="Cas12f1-like_TNB"/>
</dbReference>
<evidence type="ECO:0000256" key="5">
    <source>
        <dbReference type="SAM" id="MobiDB-lite"/>
    </source>
</evidence>
<keyword evidence="3" id="KW-0238">DNA-binding</keyword>
<feature type="domain" description="Probable transposase IS891/IS1136/IS1341" evidence="6">
    <location>
        <begin position="32"/>
        <end position="134"/>
    </location>
</feature>
<keyword evidence="9" id="KW-1185">Reference proteome</keyword>
<dbReference type="Pfam" id="PF01385">
    <property type="entry name" value="OrfB_IS605"/>
    <property type="match status" value="1"/>
</dbReference>
<comment type="caution">
    <text evidence="8">The sequence shown here is derived from an EMBL/GenBank/DDBJ whole genome shotgun (WGS) entry which is preliminary data.</text>
</comment>
<feature type="domain" description="Cas12f1-like TNB" evidence="7">
    <location>
        <begin position="142"/>
        <end position="164"/>
    </location>
</feature>
<evidence type="ECO:0000313" key="9">
    <source>
        <dbReference type="Proteomes" id="UP001501444"/>
    </source>
</evidence>
<accession>A0ABP5TWQ5</accession>
<evidence type="ECO:0000259" key="7">
    <source>
        <dbReference type="Pfam" id="PF07282"/>
    </source>
</evidence>
<evidence type="ECO:0008006" key="10">
    <source>
        <dbReference type="Google" id="ProtNLM"/>
    </source>
</evidence>
<evidence type="ECO:0000256" key="2">
    <source>
        <dbReference type="ARBA" id="ARBA00022578"/>
    </source>
</evidence>
<evidence type="ECO:0000259" key="6">
    <source>
        <dbReference type="Pfam" id="PF01385"/>
    </source>
</evidence>
<feature type="region of interest" description="Disordered" evidence="5">
    <location>
        <begin position="190"/>
        <end position="229"/>
    </location>
</feature>
<gene>
    <name evidence="8" type="ORF">GCM10010170_056320</name>
</gene>
<evidence type="ECO:0000256" key="3">
    <source>
        <dbReference type="ARBA" id="ARBA00023125"/>
    </source>
</evidence>
<evidence type="ECO:0000313" key="8">
    <source>
        <dbReference type="EMBL" id="GAA2361096.1"/>
    </source>
</evidence>
<feature type="compositionally biased region" description="Basic and acidic residues" evidence="5">
    <location>
        <begin position="217"/>
        <end position="229"/>
    </location>
</feature>
<name>A0ABP5TWQ5_9ACTN</name>
<dbReference type="InterPro" id="IPR001959">
    <property type="entry name" value="Transposase"/>
</dbReference>
<dbReference type="Proteomes" id="UP001501444">
    <property type="component" value="Unassembled WGS sequence"/>
</dbReference>
<organism evidence="8 9">
    <name type="scientific">Dactylosporangium salmoneum</name>
    <dbReference type="NCBI Taxonomy" id="53361"/>
    <lineage>
        <taxon>Bacteria</taxon>
        <taxon>Bacillati</taxon>
        <taxon>Actinomycetota</taxon>
        <taxon>Actinomycetes</taxon>
        <taxon>Micromonosporales</taxon>
        <taxon>Micromonosporaceae</taxon>
        <taxon>Dactylosporangium</taxon>
    </lineage>
</organism>
<evidence type="ECO:0000256" key="4">
    <source>
        <dbReference type="ARBA" id="ARBA00023172"/>
    </source>
</evidence>
<evidence type="ECO:0000256" key="1">
    <source>
        <dbReference type="ARBA" id="ARBA00008761"/>
    </source>
</evidence>
<protein>
    <recommendedName>
        <fullName evidence="10">Transposase</fullName>
    </recommendedName>
</protein>
<keyword evidence="2" id="KW-0815">Transposition</keyword>
<sequence>MHVPPITARHLLHAAATDHARKLIDPGLAPRAGRIVGVDAGIKHLAVLSTGELVPNPKPFNAALKKLGTAQRRATRRVGPYDPATRSNCTASNRWQRAQATVTRLHATVEAVRAGSWHQLTKRLAQQFDTVVVEVPKPSMAERTYHCTTCGLSLDRDVNAARNLAALVRHVDLESLGDATTGREAHVRPVRPAPAGRAAGREASRPAHPVNAGRQRTTADRESHLLTRR</sequence>
<proteinExistence type="inferred from homology"/>
<reference evidence="9" key="1">
    <citation type="journal article" date="2019" name="Int. J. Syst. Evol. Microbiol.">
        <title>The Global Catalogue of Microorganisms (GCM) 10K type strain sequencing project: providing services to taxonomists for standard genome sequencing and annotation.</title>
        <authorList>
            <consortium name="The Broad Institute Genomics Platform"/>
            <consortium name="The Broad Institute Genome Sequencing Center for Infectious Disease"/>
            <person name="Wu L."/>
            <person name="Ma J."/>
        </authorList>
    </citation>
    <scope>NUCLEOTIDE SEQUENCE [LARGE SCALE GENOMIC DNA]</scope>
    <source>
        <strain evidence="9">JCM 3272</strain>
    </source>
</reference>